<feature type="domain" description="Mycoplasma lipoprotein C-terminal" evidence="10">
    <location>
        <begin position="559"/>
        <end position="680"/>
    </location>
</feature>
<evidence type="ECO:0000313" key="12">
    <source>
        <dbReference type="EMBL" id="WVN22028.1"/>
    </source>
</evidence>
<evidence type="ECO:0000256" key="9">
    <source>
        <dbReference type="SAM" id="SignalP"/>
    </source>
</evidence>
<dbReference type="InterPro" id="IPR004984">
    <property type="entry name" value="Mycoplasma_lipoprotein_cen_dom"/>
</dbReference>
<sequence length="707" mass="78489">MKKSNKILLSISGFSAVSLPLVAVSCGGSARFDQTDDGKLKIATGFSENNDQGVALKAIIGAYNDWLNAGTSEEQLEKINKGYLPIEIHFQPNGYSTGTLTTKLGAKEQSDFWNIMVNYPTAASILAQNDMNLSLSNETYESLDIAPAFKNVNDEIGGNLEKKEKWVVPFSRSSEMQSVNKVLLGKLLKELKEIQGVKFGTDEKTKKIKEYIDYYTKVSVEGKDGKYVDTEWEKSKASNLEAAKKAIVAMDLTLEDEMFYQYDKLIKFAIAAKKLYPNDLSKPIIGIDSLASVVNVMNAAISKGVKADQYINPSSQHELTGGYDYESFKQSGTKQNTLLKEILSVVYKGIETGAVWIGGGGAYGSNLLTKHNMAISIGSTAGYDFTYIKDSTQTTNYIIDPQNTIQSPYELKAKSKTDNDGVSLLIKSGKYENKIFSRNLPEGVKPGKYDKQFKSSEAENKVNDAFNKHQNWKLIDADFDGTNIILSKDKKIKLSDDQKSKVVALGEIFANDSKKYTFISNDLVKEEKLTSEKLLNKEDADWISTPLVKSSADKKSVFIQGPSLVLIHANDREDKATKLFVEWVFKHNIPSLQIKNKGKTQNFTNTKAIDAFNLFGNYISPTGTYFKQTTDDLKDKLNPSLLIAFDNFKKIQTDPENYQAAEDVSSSSSDKLRDAIGAAGRFLTGQVSSKKPVKFDDFLNKIINLFI</sequence>
<dbReference type="NCBIfam" id="NF033817">
    <property type="entry name" value="Mplas_variab_LP"/>
    <property type="match status" value="1"/>
</dbReference>
<reference evidence="12" key="1">
    <citation type="submission" date="2024-01" db="EMBL/GenBank/DDBJ databases">
        <title>Complete genome sequence of Mycoplasma arginini type strain G 230.</title>
        <authorList>
            <person name="Spergser J."/>
        </authorList>
    </citation>
    <scope>NUCLEOTIDE SEQUENCE</scope>
    <source>
        <strain evidence="12">NCTC 10129</strain>
    </source>
</reference>
<name>A0ABZ2ALY2_MYCAR</name>
<keyword evidence="13" id="KW-1185">Reference proteome</keyword>
<dbReference type="Pfam" id="PF03305">
    <property type="entry name" value="Lipoprotein_X"/>
    <property type="match status" value="1"/>
</dbReference>
<organism evidence="12 13">
    <name type="scientific">Mycoplasmopsis arginini</name>
    <name type="common">Mycoplasma arginini</name>
    <dbReference type="NCBI Taxonomy" id="2094"/>
    <lineage>
        <taxon>Bacteria</taxon>
        <taxon>Bacillati</taxon>
        <taxon>Mycoplasmatota</taxon>
        <taxon>Mycoplasmoidales</taxon>
        <taxon>Metamycoplasmataceae</taxon>
        <taxon>Mycoplasmopsis</taxon>
    </lineage>
</organism>
<keyword evidence="5" id="KW-0677">Repeat</keyword>
<protein>
    <submittedName>
        <fullName evidence="12">P80 family lipoprotein</fullName>
    </submittedName>
</protein>
<evidence type="ECO:0000256" key="4">
    <source>
        <dbReference type="ARBA" id="ARBA00022729"/>
    </source>
</evidence>
<dbReference type="InterPro" id="IPR004890">
    <property type="entry name" value="Lipoprotein_10_C"/>
</dbReference>
<evidence type="ECO:0000313" key="13">
    <source>
        <dbReference type="Proteomes" id="UP001432074"/>
    </source>
</evidence>
<evidence type="ECO:0000256" key="6">
    <source>
        <dbReference type="ARBA" id="ARBA00023136"/>
    </source>
</evidence>
<dbReference type="InterPro" id="IPR054825">
    <property type="entry name" value="P68-like"/>
</dbReference>
<proteinExistence type="inferred from homology"/>
<evidence type="ECO:0000259" key="11">
    <source>
        <dbReference type="Pfam" id="PF03305"/>
    </source>
</evidence>
<comment type="subcellular location">
    <subcellularLocation>
        <location evidence="1">Cell membrane</location>
        <topology evidence="1">Lipid-anchor</topology>
    </subcellularLocation>
</comment>
<evidence type="ECO:0000256" key="7">
    <source>
        <dbReference type="ARBA" id="ARBA00023139"/>
    </source>
</evidence>
<gene>
    <name evidence="12" type="ORF">V2E25_00280</name>
</gene>
<dbReference type="EMBL" id="CP143577">
    <property type="protein sequence ID" value="WVN22028.1"/>
    <property type="molecule type" value="Genomic_DNA"/>
</dbReference>
<evidence type="ECO:0000256" key="8">
    <source>
        <dbReference type="ARBA" id="ARBA00023288"/>
    </source>
</evidence>
<keyword evidence="8 12" id="KW-0449">Lipoprotein</keyword>
<keyword evidence="3" id="KW-1003">Cell membrane</keyword>
<dbReference type="Proteomes" id="UP001432074">
    <property type="component" value="Chromosome"/>
</dbReference>
<feature type="domain" description="Mycoplasma lipoprotein central" evidence="11">
    <location>
        <begin position="243"/>
        <end position="397"/>
    </location>
</feature>
<evidence type="ECO:0000256" key="2">
    <source>
        <dbReference type="ARBA" id="ARBA00009031"/>
    </source>
</evidence>
<feature type="signal peptide" evidence="9">
    <location>
        <begin position="1"/>
        <end position="23"/>
    </location>
</feature>
<keyword evidence="6" id="KW-0472">Membrane</keyword>
<evidence type="ECO:0000256" key="3">
    <source>
        <dbReference type="ARBA" id="ARBA00022475"/>
    </source>
</evidence>
<dbReference type="InterPro" id="IPR049890">
    <property type="entry name" value="VlpA-F-like_signal"/>
</dbReference>
<evidence type="ECO:0000259" key="10">
    <source>
        <dbReference type="Pfam" id="PF03202"/>
    </source>
</evidence>
<dbReference type="Pfam" id="PF03202">
    <property type="entry name" value="Lipoprotein_10"/>
    <property type="match status" value="1"/>
</dbReference>
<keyword evidence="4 9" id="KW-0732">Signal</keyword>
<feature type="chain" id="PRO_5045742023" evidence="9">
    <location>
        <begin position="24"/>
        <end position="707"/>
    </location>
</feature>
<dbReference type="RefSeq" id="WP_129694414.1">
    <property type="nucleotide sequence ID" value="NZ_CP143577.1"/>
</dbReference>
<keyword evidence="7" id="KW-0564">Palmitate</keyword>
<accession>A0ABZ2ALY2</accession>
<evidence type="ECO:0000256" key="1">
    <source>
        <dbReference type="ARBA" id="ARBA00004193"/>
    </source>
</evidence>
<dbReference type="PROSITE" id="PS51257">
    <property type="entry name" value="PROKAR_LIPOPROTEIN"/>
    <property type="match status" value="1"/>
</dbReference>
<evidence type="ECO:0000256" key="5">
    <source>
        <dbReference type="ARBA" id="ARBA00022737"/>
    </source>
</evidence>
<comment type="similarity">
    <text evidence="2">Belongs to the MG185/MG260 family.</text>
</comment>
<dbReference type="NCBIfam" id="NF045826">
    <property type="entry name" value="lipo_P68"/>
    <property type="match status" value="1"/>
</dbReference>